<name>A0ABV6ICA8_9BURK</name>
<dbReference type="InterPro" id="IPR043604">
    <property type="entry name" value="DUF883_N"/>
</dbReference>
<dbReference type="PANTHER" id="PTHR35893:SF3">
    <property type="entry name" value="INNER MEMBRANE PROTEIN"/>
    <property type="match status" value="1"/>
</dbReference>
<keyword evidence="8" id="KW-0175">Coiled coil</keyword>
<keyword evidence="7" id="KW-0472">Membrane</keyword>
<evidence type="ECO:0000313" key="11">
    <source>
        <dbReference type="EMBL" id="MFC0349441.1"/>
    </source>
</evidence>
<dbReference type="Proteomes" id="UP001589844">
    <property type="component" value="Unassembled WGS sequence"/>
</dbReference>
<keyword evidence="6" id="KW-1133">Transmembrane helix</keyword>
<dbReference type="Pfam" id="PF19029">
    <property type="entry name" value="DUF883_C"/>
    <property type="match status" value="1"/>
</dbReference>
<evidence type="ECO:0000259" key="10">
    <source>
        <dbReference type="Pfam" id="PF19029"/>
    </source>
</evidence>
<evidence type="ECO:0000256" key="1">
    <source>
        <dbReference type="ARBA" id="ARBA00004377"/>
    </source>
</evidence>
<comment type="caution">
    <text evidence="11">The sequence shown here is derived from an EMBL/GenBank/DDBJ whole genome shotgun (WGS) entry which is preliminary data.</text>
</comment>
<keyword evidence="5" id="KW-0812">Transmembrane</keyword>
<dbReference type="EMBL" id="JBHLXJ010000007">
    <property type="protein sequence ID" value="MFC0349441.1"/>
    <property type="molecule type" value="Genomic_DNA"/>
</dbReference>
<keyword evidence="3" id="KW-1003">Cell membrane</keyword>
<dbReference type="InterPro" id="IPR043605">
    <property type="entry name" value="DUF883_C"/>
</dbReference>
<organism evidence="11 12">
    <name type="scientific">Undibacterium danionis</name>
    <dbReference type="NCBI Taxonomy" id="1812100"/>
    <lineage>
        <taxon>Bacteria</taxon>
        <taxon>Pseudomonadati</taxon>
        <taxon>Pseudomonadota</taxon>
        <taxon>Betaproteobacteria</taxon>
        <taxon>Burkholderiales</taxon>
        <taxon>Oxalobacteraceae</taxon>
        <taxon>Undibacterium</taxon>
    </lineage>
</organism>
<gene>
    <name evidence="11" type="ORF">ACFFJH_06460</name>
</gene>
<dbReference type="PANTHER" id="PTHR35893">
    <property type="entry name" value="INNER MEMBRANE PROTEIN-RELATED"/>
    <property type="match status" value="1"/>
</dbReference>
<evidence type="ECO:0000256" key="3">
    <source>
        <dbReference type="ARBA" id="ARBA00022475"/>
    </source>
</evidence>
<reference evidence="11 12" key="1">
    <citation type="submission" date="2024-09" db="EMBL/GenBank/DDBJ databases">
        <authorList>
            <person name="Sun Q."/>
            <person name="Mori K."/>
        </authorList>
    </citation>
    <scope>NUCLEOTIDE SEQUENCE [LARGE SCALE GENOMIC DNA]</scope>
    <source>
        <strain evidence="11 12">CCM 8677</strain>
    </source>
</reference>
<dbReference type="RefSeq" id="WP_390211054.1">
    <property type="nucleotide sequence ID" value="NZ_JBHLXJ010000007.1"/>
</dbReference>
<comment type="subcellular location">
    <subcellularLocation>
        <location evidence="1">Cell inner membrane</location>
        <topology evidence="1">Single-pass membrane protein</topology>
    </subcellularLocation>
</comment>
<feature type="coiled-coil region" evidence="8">
    <location>
        <begin position="1"/>
        <end position="68"/>
    </location>
</feature>
<evidence type="ECO:0000256" key="7">
    <source>
        <dbReference type="ARBA" id="ARBA00023136"/>
    </source>
</evidence>
<evidence type="ECO:0000256" key="5">
    <source>
        <dbReference type="ARBA" id="ARBA00022692"/>
    </source>
</evidence>
<evidence type="ECO:0000256" key="8">
    <source>
        <dbReference type="SAM" id="Coils"/>
    </source>
</evidence>
<evidence type="ECO:0000256" key="6">
    <source>
        <dbReference type="ARBA" id="ARBA00022989"/>
    </source>
</evidence>
<keyword evidence="4" id="KW-0997">Cell inner membrane</keyword>
<dbReference type="Pfam" id="PF05957">
    <property type="entry name" value="DUF883"/>
    <property type="match status" value="1"/>
</dbReference>
<feature type="domain" description="DUF883" evidence="10">
    <location>
        <begin position="73"/>
        <end position="101"/>
    </location>
</feature>
<keyword evidence="12" id="KW-1185">Reference proteome</keyword>
<proteinExistence type="inferred from homology"/>
<sequence>MNTIEQHKDSLLRELNQVLKDAEELLKNSEQQAGEGFHSAKDRLEASLKTAKHEIHKIEDKVVKTVRESAKATDAYVHENPWKTAGIAAGVGVLVGLLIARSGK</sequence>
<feature type="domain" description="DUF883" evidence="9">
    <location>
        <begin position="9"/>
        <end position="57"/>
    </location>
</feature>
<comment type="similarity">
    <text evidence="2">Belongs to the ElaB/YgaM/YqjD family.</text>
</comment>
<evidence type="ECO:0000256" key="4">
    <source>
        <dbReference type="ARBA" id="ARBA00022519"/>
    </source>
</evidence>
<accession>A0ABV6ICA8</accession>
<evidence type="ECO:0000259" key="9">
    <source>
        <dbReference type="Pfam" id="PF05957"/>
    </source>
</evidence>
<dbReference type="InterPro" id="IPR010279">
    <property type="entry name" value="YqjD/ElaB"/>
</dbReference>
<evidence type="ECO:0000313" key="12">
    <source>
        <dbReference type="Proteomes" id="UP001589844"/>
    </source>
</evidence>
<protein>
    <submittedName>
        <fullName evidence="11">YqjD family protein</fullName>
    </submittedName>
</protein>
<evidence type="ECO:0000256" key="2">
    <source>
        <dbReference type="ARBA" id="ARBA00010423"/>
    </source>
</evidence>